<name>A0A7W3T0K8_9ACTN</name>
<feature type="non-terminal residue" evidence="5">
    <location>
        <position position="384"/>
    </location>
</feature>
<dbReference type="Proteomes" id="UP000530234">
    <property type="component" value="Unassembled WGS sequence"/>
</dbReference>
<evidence type="ECO:0000313" key="5">
    <source>
        <dbReference type="EMBL" id="MBB0228658.1"/>
    </source>
</evidence>
<keyword evidence="5" id="KW-0547">Nucleotide-binding</keyword>
<evidence type="ECO:0000256" key="1">
    <source>
        <dbReference type="ARBA" id="ARBA00022705"/>
    </source>
</evidence>
<keyword evidence="5" id="KW-0067">ATP-binding</keyword>
<keyword evidence="5" id="KW-0378">Hydrolase</keyword>
<organism evidence="5 6">
    <name type="scientific">Streptomyces calidiresistens</name>
    <dbReference type="NCBI Taxonomy" id="1485586"/>
    <lineage>
        <taxon>Bacteria</taxon>
        <taxon>Bacillati</taxon>
        <taxon>Actinomycetota</taxon>
        <taxon>Actinomycetes</taxon>
        <taxon>Kitasatosporales</taxon>
        <taxon>Streptomycetaceae</taxon>
        <taxon>Streptomyces</taxon>
    </lineage>
</organism>
<evidence type="ECO:0000256" key="2">
    <source>
        <dbReference type="ARBA" id="ARBA00023125"/>
    </source>
</evidence>
<dbReference type="InterPro" id="IPR036185">
    <property type="entry name" value="DNA_heli_DnaB-like_N_sf"/>
</dbReference>
<dbReference type="Pfam" id="PF00772">
    <property type="entry name" value="DnaB"/>
    <property type="match status" value="2"/>
</dbReference>
<dbReference type="PANTHER" id="PTHR30153:SF2">
    <property type="entry name" value="REPLICATIVE DNA HELICASE"/>
    <property type="match status" value="1"/>
</dbReference>
<dbReference type="GO" id="GO:0005524">
    <property type="term" value="F:ATP binding"/>
    <property type="evidence" value="ECO:0007669"/>
    <property type="project" value="InterPro"/>
</dbReference>
<dbReference type="Gene3D" id="1.10.860.10">
    <property type="entry name" value="DNAb Helicase, Chain A"/>
    <property type="match status" value="2"/>
</dbReference>
<dbReference type="AlphaFoldDB" id="A0A7W3T0K8"/>
<dbReference type="GO" id="GO:0005829">
    <property type="term" value="C:cytosol"/>
    <property type="evidence" value="ECO:0007669"/>
    <property type="project" value="TreeGrafter"/>
</dbReference>
<dbReference type="InterPro" id="IPR007693">
    <property type="entry name" value="DNA_helicase_DnaB-like_N"/>
</dbReference>
<dbReference type="GO" id="GO:0003677">
    <property type="term" value="F:DNA binding"/>
    <property type="evidence" value="ECO:0007669"/>
    <property type="project" value="UniProtKB-KW"/>
</dbReference>
<dbReference type="PANTHER" id="PTHR30153">
    <property type="entry name" value="REPLICATIVE DNA HELICASE DNAB"/>
    <property type="match status" value="1"/>
</dbReference>
<keyword evidence="5" id="KW-0347">Helicase</keyword>
<comment type="caution">
    <text evidence="5">The sequence shown here is derived from an EMBL/GenBank/DDBJ whole genome shotgun (WGS) entry which is preliminary data.</text>
</comment>
<dbReference type="InterPro" id="IPR016136">
    <property type="entry name" value="DNA_helicase_N/primase_C"/>
</dbReference>
<evidence type="ECO:0000313" key="6">
    <source>
        <dbReference type="Proteomes" id="UP000530234"/>
    </source>
</evidence>
<dbReference type="EMBL" id="VKHS01000042">
    <property type="protein sequence ID" value="MBB0228658.1"/>
    <property type="molecule type" value="Genomic_DNA"/>
</dbReference>
<dbReference type="GO" id="GO:0003678">
    <property type="term" value="F:DNA helicase activity"/>
    <property type="evidence" value="ECO:0007669"/>
    <property type="project" value="InterPro"/>
</dbReference>
<keyword evidence="2" id="KW-0238">DNA-binding</keyword>
<keyword evidence="6" id="KW-1185">Reference proteome</keyword>
<keyword evidence="1" id="KW-0235">DNA replication</keyword>
<dbReference type="SUPFAM" id="SSF48024">
    <property type="entry name" value="N-terminal domain of DnaB helicase"/>
    <property type="match status" value="2"/>
</dbReference>
<sequence length="384" mass="41678">MMPLIRAEQAVLGAVLLEPRQLESLDGWLRPTHFLHHDHATLYQVLLDARAQQRPGALTAPGEPVPLEWVTDAVTRARRTAPGVTTARVFGFVSSCPHPRHAPLYGRMVLEGAIHRKVTEHATRLHRAALSDTANADHRDTGHHLGVLTGALKDLAKVWGTDPRPTPPPAELTARPATPPPTGPEQLADEEWLLACLTADPTGLDGIENWLAPEDFVEVDHQRIYRCLTALHHRGEPIDQLTVLWEAQRRGYLSEDAGPGLTGDRVLRVCAVGGVATSAAYHGRQQVRTAFVRNAGRAAGWIRHLATEHTLPPGQLIGYSLHTLLPVEDTFRRWRTAGGEPPDRSPTPSRVDPGAPGLPGSDLTAAARARSPHPRPATAGSSPE</sequence>
<feature type="domain" description="DNA helicase DnaB-like N-terminal" evidence="4">
    <location>
        <begin position="184"/>
        <end position="255"/>
    </location>
</feature>
<feature type="region of interest" description="Disordered" evidence="3">
    <location>
        <begin position="161"/>
        <end position="184"/>
    </location>
</feature>
<proteinExistence type="predicted"/>
<feature type="domain" description="DNA helicase DnaB-like N-terminal" evidence="4">
    <location>
        <begin position="5"/>
        <end position="55"/>
    </location>
</feature>
<protein>
    <submittedName>
        <fullName evidence="5">Helicase DnaB</fullName>
    </submittedName>
</protein>
<feature type="region of interest" description="Disordered" evidence="3">
    <location>
        <begin position="334"/>
        <end position="384"/>
    </location>
</feature>
<gene>
    <name evidence="5" type="ORF">FOE67_03820</name>
</gene>
<accession>A0A7W3T0K8</accession>
<evidence type="ECO:0000256" key="3">
    <source>
        <dbReference type="SAM" id="MobiDB-lite"/>
    </source>
</evidence>
<evidence type="ECO:0000259" key="4">
    <source>
        <dbReference type="Pfam" id="PF00772"/>
    </source>
</evidence>
<reference evidence="6" key="1">
    <citation type="submission" date="2019-10" db="EMBL/GenBank/DDBJ databases">
        <title>Streptomyces sp. nov., a novel actinobacterium isolated from alkaline environment.</title>
        <authorList>
            <person name="Golinska P."/>
        </authorList>
    </citation>
    <scope>NUCLEOTIDE SEQUENCE [LARGE SCALE GENOMIC DNA]</scope>
    <source>
        <strain evidence="6">DSM 42108</strain>
    </source>
</reference>
<dbReference type="GO" id="GO:0006260">
    <property type="term" value="P:DNA replication"/>
    <property type="evidence" value="ECO:0007669"/>
    <property type="project" value="UniProtKB-KW"/>
</dbReference>